<dbReference type="AlphaFoldDB" id="N1V850"/>
<sequence>MVFLAEDGQVLVGEAAERRGIEQPERVVREFKRRVGDSVPIVAGERTAAPEDLLATVARWVVERATEREGSAPAAVILSRPASWGGYKSNLLREAMAQAGLPDVSLVSEPEAAALHYAAQERVSEGSLIAVYDLGGGTFD</sequence>
<keyword evidence="3" id="KW-0143">Chaperone</keyword>
<evidence type="ECO:0000256" key="1">
    <source>
        <dbReference type="ARBA" id="ARBA00022741"/>
    </source>
</evidence>
<evidence type="ECO:0000313" key="5">
    <source>
        <dbReference type="Proteomes" id="UP000010729"/>
    </source>
</evidence>
<feature type="non-terminal residue" evidence="4">
    <location>
        <position position="140"/>
    </location>
</feature>
<dbReference type="PANTHER" id="PTHR42749">
    <property type="entry name" value="CELL SHAPE-DETERMINING PROTEIN MREB"/>
    <property type="match status" value="1"/>
</dbReference>
<evidence type="ECO:0000256" key="3">
    <source>
        <dbReference type="ARBA" id="ARBA00023186"/>
    </source>
</evidence>
<dbReference type="GO" id="GO:0005524">
    <property type="term" value="F:ATP binding"/>
    <property type="evidence" value="ECO:0007669"/>
    <property type="project" value="UniProtKB-KW"/>
</dbReference>
<dbReference type="Gene3D" id="3.30.420.40">
    <property type="match status" value="2"/>
</dbReference>
<dbReference type="SUPFAM" id="SSF53067">
    <property type="entry name" value="Actin-like ATPase domain"/>
    <property type="match status" value="1"/>
</dbReference>
<gene>
    <name evidence="4" type="ORF">D477_000455</name>
</gene>
<keyword evidence="5" id="KW-1185">Reference proteome</keyword>
<dbReference type="EMBL" id="ANPE02000018">
    <property type="protein sequence ID" value="EMY36184.1"/>
    <property type="molecule type" value="Genomic_DNA"/>
</dbReference>
<keyword evidence="1" id="KW-0547">Nucleotide-binding</keyword>
<reference evidence="4 5" key="1">
    <citation type="journal article" date="2013" name="Genome Announc.">
        <title>Draft Genome Sequence of Arthrobacter crystallopoietes Strain BAB-32, Revealing Genes for Bioremediation.</title>
        <authorList>
            <person name="Joshi M.N."/>
            <person name="Pandit A.S."/>
            <person name="Sharma A."/>
            <person name="Pandya R.V."/>
            <person name="Desai S.M."/>
            <person name="Saxena A.K."/>
            <person name="Bagatharia S.B."/>
        </authorList>
    </citation>
    <scope>NUCLEOTIDE SEQUENCE [LARGE SCALE GENOMIC DNA]</scope>
    <source>
        <strain evidence="4 5">BAB-32</strain>
    </source>
</reference>
<dbReference type="Proteomes" id="UP000010729">
    <property type="component" value="Unassembled WGS sequence"/>
</dbReference>
<evidence type="ECO:0000313" key="4">
    <source>
        <dbReference type="EMBL" id="EMY36184.1"/>
    </source>
</evidence>
<organism evidence="4 5">
    <name type="scientific">Arthrobacter crystallopoietes BAB-32</name>
    <dbReference type="NCBI Taxonomy" id="1246476"/>
    <lineage>
        <taxon>Bacteria</taxon>
        <taxon>Bacillati</taxon>
        <taxon>Actinomycetota</taxon>
        <taxon>Actinomycetes</taxon>
        <taxon>Micrococcales</taxon>
        <taxon>Micrococcaceae</taxon>
        <taxon>Crystallibacter</taxon>
    </lineage>
</organism>
<dbReference type="InterPro" id="IPR013126">
    <property type="entry name" value="Hsp_70_fam"/>
</dbReference>
<evidence type="ECO:0000256" key="2">
    <source>
        <dbReference type="ARBA" id="ARBA00022840"/>
    </source>
</evidence>
<dbReference type="PANTHER" id="PTHR42749:SF1">
    <property type="entry name" value="CELL SHAPE-DETERMINING PROTEIN MREB"/>
    <property type="match status" value="1"/>
</dbReference>
<proteinExistence type="predicted"/>
<dbReference type="InterPro" id="IPR043129">
    <property type="entry name" value="ATPase_NBD"/>
</dbReference>
<accession>N1V850</accession>
<dbReference type="GO" id="GO:0140662">
    <property type="term" value="F:ATP-dependent protein folding chaperone"/>
    <property type="evidence" value="ECO:0007669"/>
    <property type="project" value="InterPro"/>
</dbReference>
<comment type="caution">
    <text evidence="4">The sequence shown here is derived from an EMBL/GenBank/DDBJ whole genome shotgun (WGS) entry which is preliminary data.</text>
</comment>
<dbReference type="Pfam" id="PF00012">
    <property type="entry name" value="HSP70"/>
    <property type="match status" value="1"/>
</dbReference>
<keyword evidence="2" id="KW-0067">ATP-binding</keyword>
<protein>
    <submittedName>
        <fullName evidence="4">Chaperone protein DnaK</fullName>
    </submittedName>
</protein>
<name>N1V850_9MICC</name>